<evidence type="ECO:0000256" key="6">
    <source>
        <dbReference type="ARBA" id="ARBA00022692"/>
    </source>
</evidence>
<dbReference type="InterPro" id="IPR003660">
    <property type="entry name" value="HAMP_dom"/>
</dbReference>
<dbReference type="SMART" id="SM00387">
    <property type="entry name" value="HATPase_c"/>
    <property type="match status" value="1"/>
</dbReference>
<dbReference type="CDD" id="cd00082">
    <property type="entry name" value="HisKA"/>
    <property type="match status" value="1"/>
</dbReference>
<dbReference type="Gene3D" id="3.30.565.10">
    <property type="entry name" value="Histidine kinase-like ATPase, C-terminal domain"/>
    <property type="match status" value="1"/>
</dbReference>
<protein>
    <recommendedName>
        <fullName evidence="3">histidine kinase</fullName>
        <ecNumber evidence="3">2.7.13.3</ecNumber>
    </recommendedName>
</protein>
<dbReference type="PANTHER" id="PTHR45436:SF5">
    <property type="entry name" value="SENSOR HISTIDINE KINASE TRCS"/>
    <property type="match status" value="1"/>
</dbReference>
<dbReference type="SMART" id="SM00304">
    <property type="entry name" value="HAMP"/>
    <property type="match status" value="1"/>
</dbReference>
<comment type="caution">
    <text evidence="14">The sequence shown here is derived from an EMBL/GenBank/DDBJ whole genome shotgun (WGS) entry which is preliminary data.</text>
</comment>
<dbReference type="Pfam" id="PF00672">
    <property type="entry name" value="HAMP"/>
    <property type="match status" value="1"/>
</dbReference>
<keyword evidence="6 11" id="KW-0812">Transmembrane</keyword>
<feature type="transmembrane region" description="Helical" evidence="11">
    <location>
        <begin position="41"/>
        <end position="63"/>
    </location>
</feature>
<dbReference type="SUPFAM" id="SSF158472">
    <property type="entry name" value="HAMP domain-like"/>
    <property type="match status" value="1"/>
</dbReference>
<accession>A0A6L6XX35</accession>
<dbReference type="PROSITE" id="PS50885">
    <property type="entry name" value="HAMP"/>
    <property type="match status" value="1"/>
</dbReference>
<dbReference type="InterPro" id="IPR003661">
    <property type="entry name" value="HisK_dim/P_dom"/>
</dbReference>
<feature type="transmembrane region" description="Helical" evidence="11">
    <location>
        <begin position="198"/>
        <end position="216"/>
    </location>
</feature>
<evidence type="ECO:0000256" key="10">
    <source>
        <dbReference type="ARBA" id="ARBA00023136"/>
    </source>
</evidence>
<evidence type="ECO:0000256" key="4">
    <source>
        <dbReference type="ARBA" id="ARBA00022553"/>
    </source>
</evidence>
<comment type="subcellular location">
    <subcellularLocation>
        <location evidence="2">Cell membrane</location>
    </subcellularLocation>
</comment>
<dbReference type="Proteomes" id="UP000473525">
    <property type="component" value="Unassembled WGS sequence"/>
</dbReference>
<gene>
    <name evidence="14" type="ORF">GON03_19350</name>
</gene>
<dbReference type="AlphaFoldDB" id="A0A6L6XX35"/>
<evidence type="ECO:0000256" key="8">
    <source>
        <dbReference type="ARBA" id="ARBA00022989"/>
    </source>
</evidence>
<evidence type="ECO:0000313" key="14">
    <source>
        <dbReference type="EMBL" id="MVQ51342.1"/>
    </source>
</evidence>
<dbReference type="EMBL" id="WSEK01000005">
    <property type="protein sequence ID" value="MVQ51342.1"/>
    <property type="molecule type" value="Genomic_DNA"/>
</dbReference>
<evidence type="ECO:0000256" key="2">
    <source>
        <dbReference type="ARBA" id="ARBA00004236"/>
    </source>
</evidence>
<dbReference type="Gene3D" id="6.10.340.10">
    <property type="match status" value="1"/>
</dbReference>
<evidence type="ECO:0000256" key="7">
    <source>
        <dbReference type="ARBA" id="ARBA00022777"/>
    </source>
</evidence>
<reference evidence="14 15" key="1">
    <citation type="submission" date="2019-12" db="EMBL/GenBank/DDBJ databases">
        <authorList>
            <person name="Huq M.A."/>
        </authorList>
    </citation>
    <scope>NUCLEOTIDE SEQUENCE [LARGE SCALE GENOMIC DNA]</scope>
    <source>
        <strain evidence="14 15">MAH-18</strain>
    </source>
</reference>
<feature type="domain" description="Histidine kinase" evidence="12">
    <location>
        <begin position="278"/>
        <end position="485"/>
    </location>
</feature>
<dbReference type="PROSITE" id="PS50109">
    <property type="entry name" value="HIS_KIN"/>
    <property type="match status" value="1"/>
</dbReference>
<evidence type="ECO:0000256" key="11">
    <source>
        <dbReference type="SAM" id="Phobius"/>
    </source>
</evidence>
<evidence type="ECO:0000259" key="13">
    <source>
        <dbReference type="PROSITE" id="PS50885"/>
    </source>
</evidence>
<dbReference type="InterPro" id="IPR003594">
    <property type="entry name" value="HATPase_dom"/>
</dbReference>
<evidence type="ECO:0000256" key="9">
    <source>
        <dbReference type="ARBA" id="ARBA00023012"/>
    </source>
</evidence>
<evidence type="ECO:0000256" key="3">
    <source>
        <dbReference type="ARBA" id="ARBA00012438"/>
    </source>
</evidence>
<proteinExistence type="predicted"/>
<dbReference type="InterPro" id="IPR036890">
    <property type="entry name" value="HATPase_C_sf"/>
</dbReference>
<feature type="domain" description="HAMP" evidence="13">
    <location>
        <begin position="218"/>
        <end position="270"/>
    </location>
</feature>
<dbReference type="GO" id="GO:0000155">
    <property type="term" value="F:phosphorelay sensor kinase activity"/>
    <property type="evidence" value="ECO:0007669"/>
    <property type="project" value="InterPro"/>
</dbReference>
<dbReference type="InterPro" id="IPR036097">
    <property type="entry name" value="HisK_dim/P_sf"/>
</dbReference>
<keyword evidence="5" id="KW-0808">Transferase</keyword>
<dbReference type="SUPFAM" id="SSF47384">
    <property type="entry name" value="Homodimeric domain of signal transducing histidine kinase"/>
    <property type="match status" value="1"/>
</dbReference>
<dbReference type="EC" id="2.7.13.3" evidence="3"/>
<keyword evidence="9" id="KW-0902">Two-component regulatory system</keyword>
<dbReference type="PRINTS" id="PR00344">
    <property type="entry name" value="BCTRLSENSOR"/>
</dbReference>
<evidence type="ECO:0000313" key="15">
    <source>
        <dbReference type="Proteomes" id="UP000473525"/>
    </source>
</evidence>
<dbReference type="InterPro" id="IPR004358">
    <property type="entry name" value="Sig_transdc_His_kin-like_C"/>
</dbReference>
<sequence length="494" mass="53031">MTTTARTTAATAVAVAAVAAARTTADPAAVRTTSVSVRARITATVAVLVLAGLVLAGVVVFTIESRRLDQEIAAEVDQEFAELGEFDRASDRPFASVEAMIRLFLERNVPDDDELLLGWWDDDVSAQSVGDLPLSRAELRDVVRPLLDDNGTARVDSPAGELQVAVQTIEQGDQTGALVVVTNLDRARDGLHDTMRTYAIVALLVLLLVTAAAFWLSGRLLAPLRTLRETADDITETDLSQRLPVTGNDDITALTRTFNGMLDRLEAAFVGQRQFLDDAGHELKTPLTVLRGHLELLDPDNPDDVAETRLLLLDEIDRMARLVGDLILLAKSDRPDFLRPRQVDVGALTADVVAKARGLGDREWIVDAVADAEVEADEQRLTQALLQLADNAVKHTAPGDPVAIGSATTGADVRIWVRDTGPGVPAADRQLIFERFGRSAVPPGDEGFGLGLSIVGAIVRAHGGTVAVEDARPGARFVLTLPRVTKLEDEWPAS</sequence>
<evidence type="ECO:0000259" key="12">
    <source>
        <dbReference type="PROSITE" id="PS50109"/>
    </source>
</evidence>
<keyword evidence="7" id="KW-0418">Kinase</keyword>
<dbReference type="SUPFAM" id="SSF55874">
    <property type="entry name" value="ATPase domain of HSP90 chaperone/DNA topoisomerase II/histidine kinase"/>
    <property type="match status" value="1"/>
</dbReference>
<dbReference type="InterPro" id="IPR050428">
    <property type="entry name" value="TCS_sensor_his_kinase"/>
</dbReference>
<evidence type="ECO:0000256" key="5">
    <source>
        <dbReference type="ARBA" id="ARBA00022679"/>
    </source>
</evidence>
<dbReference type="Gene3D" id="1.10.287.130">
    <property type="match status" value="1"/>
</dbReference>
<dbReference type="InterPro" id="IPR005467">
    <property type="entry name" value="His_kinase_dom"/>
</dbReference>
<dbReference type="Pfam" id="PF00512">
    <property type="entry name" value="HisKA"/>
    <property type="match status" value="1"/>
</dbReference>
<keyword evidence="10 11" id="KW-0472">Membrane</keyword>
<dbReference type="SMART" id="SM00388">
    <property type="entry name" value="HisKA"/>
    <property type="match status" value="1"/>
</dbReference>
<evidence type="ECO:0000256" key="1">
    <source>
        <dbReference type="ARBA" id="ARBA00000085"/>
    </source>
</evidence>
<keyword evidence="4" id="KW-0597">Phosphoprotein</keyword>
<dbReference type="CDD" id="cd00075">
    <property type="entry name" value="HATPase"/>
    <property type="match status" value="1"/>
</dbReference>
<organism evidence="14 15">
    <name type="scientific">Nocardioides agri</name>
    <dbReference type="NCBI Taxonomy" id="2682843"/>
    <lineage>
        <taxon>Bacteria</taxon>
        <taxon>Bacillati</taxon>
        <taxon>Actinomycetota</taxon>
        <taxon>Actinomycetes</taxon>
        <taxon>Propionibacteriales</taxon>
        <taxon>Nocardioidaceae</taxon>
        <taxon>Nocardioides</taxon>
    </lineage>
</organism>
<keyword evidence="15" id="KW-1185">Reference proteome</keyword>
<dbReference type="PANTHER" id="PTHR45436">
    <property type="entry name" value="SENSOR HISTIDINE KINASE YKOH"/>
    <property type="match status" value="1"/>
</dbReference>
<dbReference type="GO" id="GO:0005886">
    <property type="term" value="C:plasma membrane"/>
    <property type="evidence" value="ECO:0007669"/>
    <property type="project" value="UniProtKB-SubCell"/>
</dbReference>
<dbReference type="Pfam" id="PF02518">
    <property type="entry name" value="HATPase_c"/>
    <property type="match status" value="1"/>
</dbReference>
<comment type="catalytic activity">
    <reaction evidence="1">
        <text>ATP + protein L-histidine = ADP + protein N-phospho-L-histidine.</text>
        <dbReference type="EC" id="2.7.13.3"/>
    </reaction>
</comment>
<dbReference type="CDD" id="cd06225">
    <property type="entry name" value="HAMP"/>
    <property type="match status" value="1"/>
</dbReference>
<keyword evidence="8 11" id="KW-1133">Transmembrane helix</keyword>
<name>A0A6L6XX35_9ACTN</name>